<organism evidence="2 3">
    <name type="scientific">Mesorhizobium ciceri</name>
    <dbReference type="NCBI Taxonomy" id="39645"/>
    <lineage>
        <taxon>Bacteria</taxon>
        <taxon>Pseudomonadati</taxon>
        <taxon>Pseudomonadota</taxon>
        <taxon>Alphaproteobacteria</taxon>
        <taxon>Hyphomicrobiales</taxon>
        <taxon>Phyllobacteriaceae</taxon>
        <taxon>Mesorhizobium</taxon>
    </lineage>
</organism>
<accession>A0AB38TAT7</accession>
<dbReference type="RefSeq" id="WP_024503103.1">
    <property type="nucleotide sequence ID" value="NZ_CP088147.1"/>
</dbReference>
<evidence type="ECO:0000313" key="2">
    <source>
        <dbReference type="EMBL" id="UTU51764.1"/>
    </source>
</evidence>
<keyword evidence="1" id="KW-0732">Signal</keyword>
<dbReference type="Proteomes" id="UP001060070">
    <property type="component" value="Chromosome"/>
</dbReference>
<feature type="signal peptide" evidence="1">
    <location>
        <begin position="1"/>
        <end position="20"/>
    </location>
</feature>
<sequence>MSKFGILLVLLATYINPASAACDIRLKGPVPNCPAVAYSIEDCDQTSMVGKKGTKVYFTIIHIMTNGMVFAGGGHEAAVELKNLLFKNCRFSFLDRMDQESPEYASHLVVK</sequence>
<name>A0AB38TAT7_9HYPH</name>
<proteinExistence type="predicted"/>
<feature type="chain" id="PRO_5044213166" evidence="1">
    <location>
        <begin position="21"/>
        <end position="111"/>
    </location>
</feature>
<protein>
    <submittedName>
        <fullName evidence="2">Uncharacterized protein</fullName>
    </submittedName>
</protein>
<evidence type="ECO:0000313" key="3">
    <source>
        <dbReference type="Proteomes" id="UP001060070"/>
    </source>
</evidence>
<evidence type="ECO:0000256" key="1">
    <source>
        <dbReference type="SAM" id="SignalP"/>
    </source>
</evidence>
<keyword evidence="3" id="KW-1185">Reference proteome</keyword>
<dbReference type="PROSITE" id="PS51257">
    <property type="entry name" value="PROKAR_LIPOPROTEIN"/>
    <property type="match status" value="1"/>
</dbReference>
<gene>
    <name evidence="2" type="ORF">LRP29_30635</name>
</gene>
<dbReference type="AlphaFoldDB" id="A0AB38TAT7"/>
<reference evidence="2 3" key="1">
    <citation type="journal article" date="2022" name="Microbiol. Resour. Announc.">
        <title>Complete Genome Sequence of Mesorhizobium ciceri Strain R30, a Rhizobium Used as a Commercial Inoculant for Chickpea in Argentina.</title>
        <authorList>
            <person name="Foresto E."/>
            <person name="Revale S."/>
            <person name="Primo E."/>
            <person name="Nievas F."/>
            <person name="Carezzano E."/>
            <person name="Puente M."/>
            <person name="Alzari P."/>
            <person name="Mart M."/>
            <person name="Ben-Assaya M."/>
            <person name="Mornico D."/>
            <person name="Santoro M."/>
            <person name="Mart F."/>
            <person name="Giordano W."/>
            <person name="Bogino P."/>
        </authorList>
    </citation>
    <scope>NUCLEOTIDE SEQUENCE [LARGE SCALE GENOMIC DNA]</scope>
    <source>
        <strain evidence="2 3">R30</strain>
    </source>
</reference>
<dbReference type="EMBL" id="CP088147">
    <property type="protein sequence ID" value="UTU51764.1"/>
    <property type="molecule type" value="Genomic_DNA"/>
</dbReference>